<evidence type="ECO:0000313" key="2">
    <source>
        <dbReference type="Proteomes" id="UP000887013"/>
    </source>
</evidence>
<dbReference type="EMBL" id="BMAW01129146">
    <property type="protein sequence ID" value="GFU29104.1"/>
    <property type="molecule type" value="Genomic_DNA"/>
</dbReference>
<organism evidence="1 2">
    <name type="scientific">Nephila pilipes</name>
    <name type="common">Giant wood spider</name>
    <name type="synonym">Nephila maculata</name>
    <dbReference type="NCBI Taxonomy" id="299642"/>
    <lineage>
        <taxon>Eukaryota</taxon>
        <taxon>Metazoa</taxon>
        <taxon>Ecdysozoa</taxon>
        <taxon>Arthropoda</taxon>
        <taxon>Chelicerata</taxon>
        <taxon>Arachnida</taxon>
        <taxon>Araneae</taxon>
        <taxon>Araneomorphae</taxon>
        <taxon>Entelegynae</taxon>
        <taxon>Araneoidea</taxon>
        <taxon>Nephilidae</taxon>
        <taxon>Nephila</taxon>
    </lineage>
</organism>
<gene>
    <name evidence="1" type="ORF">NPIL_75051</name>
</gene>
<dbReference type="AlphaFoldDB" id="A0A8X6UMD3"/>
<proteinExistence type="predicted"/>
<evidence type="ECO:0000313" key="1">
    <source>
        <dbReference type="EMBL" id="GFU29104.1"/>
    </source>
</evidence>
<comment type="caution">
    <text evidence="1">The sequence shown here is derived from an EMBL/GenBank/DDBJ whole genome shotgun (WGS) entry which is preliminary data.</text>
</comment>
<reference evidence="1" key="1">
    <citation type="submission" date="2020-08" db="EMBL/GenBank/DDBJ databases">
        <title>Multicomponent nature underlies the extraordinary mechanical properties of spider dragline silk.</title>
        <authorList>
            <person name="Kono N."/>
            <person name="Nakamura H."/>
            <person name="Mori M."/>
            <person name="Yoshida Y."/>
            <person name="Ohtoshi R."/>
            <person name="Malay A.D."/>
            <person name="Moran D.A.P."/>
            <person name="Tomita M."/>
            <person name="Numata K."/>
            <person name="Arakawa K."/>
        </authorList>
    </citation>
    <scope>NUCLEOTIDE SEQUENCE</scope>
</reference>
<sequence length="39" mass="4625">GRVLRGVYFCFSDYGHRVRVWRRRGDRSNSATIVERPTV</sequence>
<keyword evidence="2" id="KW-1185">Reference proteome</keyword>
<accession>A0A8X6UMD3</accession>
<name>A0A8X6UMD3_NEPPI</name>
<dbReference type="Proteomes" id="UP000887013">
    <property type="component" value="Unassembled WGS sequence"/>
</dbReference>
<feature type="non-terminal residue" evidence="1">
    <location>
        <position position="1"/>
    </location>
</feature>
<protein>
    <submittedName>
        <fullName evidence="1">Uncharacterized protein</fullName>
    </submittedName>
</protein>